<dbReference type="SUPFAM" id="SSF160991">
    <property type="entry name" value="CV3147-like"/>
    <property type="match status" value="1"/>
</dbReference>
<dbReference type="Gene3D" id="2.40.390.10">
    <property type="entry name" value="CV3147-like"/>
    <property type="match status" value="1"/>
</dbReference>
<dbReference type="InterPro" id="IPR048350">
    <property type="entry name" value="S-Me-THD-like_C"/>
</dbReference>
<feature type="domain" description="S-Me-THD N-terminal" evidence="1">
    <location>
        <begin position="8"/>
        <end position="163"/>
    </location>
</feature>
<organism evidence="3 4">
    <name type="scientific">Tigheibacillus halophilus</name>
    <dbReference type="NCBI Taxonomy" id="361280"/>
    <lineage>
        <taxon>Bacteria</taxon>
        <taxon>Bacillati</taxon>
        <taxon>Bacillota</taxon>
        <taxon>Bacilli</taxon>
        <taxon>Bacillales</taxon>
        <taxon>Bacillaceae</taxon>
        <taxon>Tigheibacillus</taxon>
    </lineage>
</organism>
<evidence type="ECO:0000259" key="1">
    <source>
        <dbReference type="Pfam" id="PF06032"/>
    </source>
</evidence>
<sequence length="371" mass="40130">MRLIGKEEVENIAIGAALLGTGGGGDPYIGKMMALQAIEEFGPIKLLDITELEDDDVIVPSAMMGAPTVMVEKIPSGEEALVSFQELEKVLQKKIKATMPIEAGGVNSLLPLALAASIGLPVVDGDGMGRAFPELQMVTFYLNDVSTTPMVLADEKGNSMVLNTVNGVWAEKIARSATMVMGGSVMNAIYPMTGKQVKDSSVYRTLTLEEKIGRIIKEAKANKQNPIHAVLDLLGGYQLFTGKITDIDRRTDGGFVRGTATIEGLGEDKGQHCYLEFQNENLLARTDSQVLCMTPDLITMLDTETALPITTEGLRYGARGTVIGIPSDEKWRTQRGIEVAGPRYFGYEHDFTPVEELQKGEGINDEIPFGN</sequence>
<evidence type="ECO:0000313" key="3">
    <source>
        <dbReference type="EMBL" id="MDY0395536.1"/>
    </source>
</evidence>
<dbReference type="InterPro" id="IPR027479">
    <property type="entry name" value="S-Me-THD_N_sf"/>
</dbReference>
<protein>
    <submittedName>
        <fullName evidence="3">DUF917 domain-containing protein</fullName>
    </submittedName>
</protein>
<evidence type="ECO:0000259" key="2">
    <source>
        <dbReference type="Pfam" id="PF20906"/>
    </source>
</evidence>
<dbReference type="InterPro" id="IPR024071">
    <property type="entry name" value="S-Me-THD_C_sf"/>
</dbReference>
<gene>
    <name evidence="3" type="ORF">RWE15_15240</name>
</gene>
<feature type="domain" description="S-Me-THD-like C-terminal" evidence="2">
    <location>
        <begin position="167"/>
        <end position="354"/>
    </location>
</feature>
<evidence type="ECO:0000313" key="4">
    <source>
        <dbReference type="Proteomes" id="UP001281447"/>
    </source>
</evidence>
<dbReference type="Proteomes" id="UP001281447">
    <property type="component" value="Unassembled WGS sequence"/>
</dbReference>
<accession>A0ABU5C896</accession>
<proteinExistence type="predicted"/>
<name>A0ABU5C896_9BACI</name>
<keyword evidence="4" id="KW-1185">Reference proteome</keyword>
<dbReference type="Pfam" id="PF06032">
    <property type="entry name" value="S-Me-THD_N"/>
    <property type="match status" value="1"/>
</dbReference>
<dbReference type="Gene3D" id="3.40.1610.10">
    <property type="entry name" value="CV3147-like domain"/>
    <property type="match status" value="1"/>
</dbReference>
<comment type="caution">
    <text evidence="3">The sequence shown here is derived from an EMBL/GenBank/DDBJ whole genome shotgun (WGS) entry which is preliminary data.</text>
</comment>
<reference evidence="3 4" key="1">
    <citation type="submission" date="2023-10" db="EMBL/GenBank/DDBJ databases">
        <title>Virgibacillus halophilus 5B73C genome.</title>
        <authorList>
            <person name="Miliotis G."/>
            <person name="Sengupta P."/>
            <person name="Hameed A."/>
            <person name="Chuvochina M."/>
            <person name="Mcdonagh F."/>
            <person name="Simpson A.C."/>
            <person name="Singh N.K."/>
            <person name="Rekha P.D."/>
            <person name="Raman K."/>
            <person name="Hugenholtz P."/>
            <person name="Venkateswaran K."/>
        </authorList>
    </citation>
    <scope>NUCLEOTIDE SEQUENCE [LARGE SCALE GENOMIC DNA]</scope>
    <source>
        <strain evidence="3 4">5B73C</strain>
    </source>
</reference>
<dbReference type="InterPro" id="IPR010318">
    <property type="entry name" value="S-Me-THD_N"/>
</dbReference>
<dbReference type="EMBL" id="JAWDIP010000003">
    <property type="protein sequence ID" value="MDY0395536.1"/>
    <property type="molecule type" value="Genomic_DNA"/>
</dbReference>
<dbReference type="Pfam" id="PF20906">
    <property type="entry name" value="S-Me-THD_C"/>
    <property type="match status" value="1"/>
</dbReference>